<reference evidence="1" key="1">
    <citation type="submission" date="2018-05" db="EMBL/GenBank/DDBJ databases">
        <authorList>
            <person name="Lanie J.A."/>
            <person name="Ng W.-L."/>
            <person name="Kazmierczak K.M."/>
            <person name="Andrzejewski T.M."/>
            <person name="Davidsen T.M."/>
            <person name="Wayne K.J."/>
            <person name="Tettelin H."/>
            <person name="Glass J.I."/>
            <person name="Rusch D."/>
            <person name="Podicherti R."/>
            <person name="Tsui H.-C.T."/>
            <person name="Winkler M.E."/>
        </authorList>
    </citation>
    <scope>NUCLEOTIDE SEQUENCE</scope>
</reference>
<dbReference type="EMBL" id="UINC01044639">
    <property type="protein sequence ID" value="SVB50356.1"/>
    <property type="molecule type" value="Genomic_DNA"/>
</dbReference>
<feature type="non-terminal residue" evidence="1">
    <location>
        <position position="50"/>
    </location>
</feature>
<dbReference type="AlphaFoldDB" id="A0A382EHV5"/>
<sequence>VLKDRGRTEVFGRDTVRDFRITRSKIGIAAQELPQDWFFPIETLLYFQAG</sequence>
<name>A0A382EHV5_9ZZZZ</name>
<proteinExistence type="predicted"/>
<evidence type="ECO:0008006" key="2">
    <source>
        <dbReference type="Google" id="ProtNLM"/>
    </source>
</evidence>
<accession>A0A382EHV5</accession>
<feature type="non-terminal residue" evidence="1">
    <location>
        <position position="1"/>
    </location>
</feature>
<organism evidence="1">
    <name type="scientific">marine metagenome</name>
    <dbReference type="NCBI Taxonomy" id="408172"/>
    <lineage>
        <taxon>unclassified sequences</taxon>
        <taxon>metagenomes</taxon>
        <taxon>ecological metagenomes</taxon>
    </lineage>
</organism>
<gene>
    <name evidence="1" type="ORF">METZ01_LOCUS203210</name>
</gene>
<protein>
    <recommendedName>
        <fullName evidence="2">ABC transporter ATP-binding protein</fullName>
    </recommendedName>
</protein>
<evidence type="ECO:0000313" key="1">
    <source>
        <dbReference type="EMBL" id="SVB50356.1"/>
    </source>
</evidence>